<keyword evidence="11" id="KW-1185">Reference proteome</keyword>
<dbReference type="SUPFAM" id="SSF55874">
    <property type="entry name" value="ATPase domain of HSP90 chaperone/DNA topoisomerase II/histidine kinase"/>
    <property type="match status" value="1"/>
</dbReference>
<reference evidence="10 11" key="1">
    <citation type="journal article" date="2016" name="Sci. Rep.">
        <title>Metabolic traits of an uncultured archaeal lineage -MSBL1- from brine pools of the Red Sea.</title>
        <authorList>
            <person name="Mwirichia R."/>
            <person name="Alam I."/>
            <person name="Rashid M."/>
            <person name="Vinu M."/>
            <person name="Ba-Alawi W."/>
            <person name="Anthony Kamau A."/>
            <person name="Kamanda Ngugi D."/>
            <person name="Goker M."/>
            <person name="Klenk H.P."/>
            <person name="Bajic V."/>
            <person name="Stingl U."/>
        </authorList>
    </citation>
    <scope>NUCLEOTIDE SEQUENCE [LARGE SCALE GENOMIC DNA]</scope>
    <source>
        <strain evidence="10">SCGC-AAA382C18</strain>
    </source>
</reference>
<gene>
    <name evidence="10" type="ORF">AKJ52_02470</name>
</gene>
<evidence type="ECO:0000256" key="1">
    <source>
        <dbReference type="ARBA" id="ARBA00022553"/>
    </source>
</evidence>
<dbReference type="PANTHER" id="PTHR43065">
    <property type="entry name" value="SENSOR HISTIDINE KINASE"/>
    <property type="match status" value="1"/>
</dbReference>
<dbReference type="CDD" id="cd00130">
    <property type="entry name" value="PAS"/>
    <property type="match status" value="1"/>
</dbReference>
<dbReference type="InterPro" id="IPR005467">
    <property type="entry name" value="His_kinase_dom"/>
</dbReference>
<dbReference type="InterPro" id="IPR036097">
    <property type="entry name" value="HisK_dim/P_sf"/>
</dbReference>
<keyword evidence="1" id="KW-0597">Phosphoprotein</keyword>
<keyword evidence="3" id="KW-0547">Nucleotide-binding</keyword>
<evidence type="ECO:0000259" key="9">
    <source>
        <dbReference type="PROSITE" id="PS50113"/>
    </source>
</evidence>
<dbReference type="InterPro" id="IPR035965">
    <property type="entry name" value="PAS-like_dom_sf"/>
</dbReference>
<comment type="caution">
    <text evidence="10">The sequence shown here is derived from an EMBL/GenBank/DDBJ whole genome shotgun (WGS) entry which is preliminary data.</text>
</comment>
<evidence type="ECO:0000256" key="5">
    <source>
        <dbReference type="ARBA" id="ARBA00022840"/>
    </source>
</evidence>
<dbReference type="NCBIfam" id="TIGR00229">
    <property type="entry name" value="sensory_box"/>
    <property type="match status" value="1"/>
</dbReference>
<dbReference type="InterPro" id="IPR004358">
    <property type="entry name" value="Sig_transdc_His_kin-like_C"/>
</dbReference>
<dbReference type="PANTHER" id="PTHR43065:SF10">
    <property type="entry name" value="PEROXIDE STRESS-ACTIVATED HISTIDINE KINASE MAK3"/>
    <property type="match status" value="1"/>
</dbReference>
<feature type="domain" description="PAC" evidence="9">
    <location>
        <begin position="83"/>
        <end position="133"/>
    </location>
</feature>
<keyword evidence="2" id="KW-0808">Transferase</keyword>
<dbReference type="PROSITE" id="PS50112">
    <property type="entry name" value="PAS"/>
    <property type="match status" value="1"/>
</dbReference>
<evidence type="ECO:0000259" key="8">
    <source>
        <dbReference type="PROSITE" id="PS50112"/>
    </source>
</evidence>
<evidence type="ECO:0000256" key="2">
    <source>
        <dbReference type="ARBA" id="ARBA00022679"/>
    </source>
</evidence>
<dbReference type="SUPFAM" id="SSF55785">
    <property type="entry name" value="PYP-like sensor domain (PAS domain)"/>
    <property type="match status" value="1"/>
</dbReference>
<proteinExistence type="predicted"/>
<organism evidence="10 11">
    <name type="scientific">candidate division MSBL1 archaeon SCGC-AAA382C18</name>
    <dbReference type="NCBI Taxonomy" id="1698281"/>
    <lineage>
        <taxon>Archaea</taxon>
        <taxon>Methanobacteriati</taxon>
        <taxon>Methanobacteriota</taxon>
        <taxon>candidate division MSBL1</taxon>
    </lineage>
</organism>
<dbReference type="SMART" id="SM00387">
    <property type="entry name" value="HATPase_c"/>
    <property type="match status" value="1"/>
</dbReference>
<dbReference type="SMART" id="SM00091">
    <property type="entry name" value="PAS"/>
    <property type="match status" value="1"/>
</dbReference>
<evidence type="ECO:0008006" key="12">
    <source>
        <dbReference type="Google" id="ProtNLM"/>
    </source>
</evidence>
<evidence type="ECO:0000256" key="4">
    <source>
        <dbReference type="ARBA" id="ARBA00022777"/>
    </source>
</evidence>
<dbReference type="Gene3D" id="3.30.565.10">
    <property type="entry name" value="Histidine kinase-like ATPase, C-terminal domain"/>
    <property type="match status" value="1"/>
</dbReference>
<feature type="domain" description="Histidine kinase" evidence="7">
    <location>
        <begin position="137"/>
        <end position="341"/>
    </location>
</feature>
<protein>
    <recommendedName>
        <fullName evidence="12">Histidine kinase</fullName>
    </recommendedName>
</protein>
<sequence length="341" mass="38920">MINMEEDEPKETLKKYNILFEELSDALFLEDTDGEILEVNKSACELLGYDYNELIGMNVDDLVPEDAPAFLPDEIDEATREGKPLETLNERKDGSLVPIELRGRIIELKGEKKMLLSVRDITERKEAEEREKFLHSLLRHDVRNKGQVVFGYLELLKDFDLHEDAKGYTKKAMDGVQEMMEIIEKVRNLRKAEEEKIKELDVFSTVRECMKRLRPQAKVKGVEIIVEPHDEDYIVKGGSLLDCVFSNIIENSIQHSEGSKIKISEKSEDGEVIYTIEDNGKGISDENKEKIFDKGYTTDPERGSGLGMFLVKMLLENYGGIIKVKDSELGGARFDVHLQKA</sequence>
<dbReference type="InterPro" id="IPR036890">
    <property type="entry name" value="HATPase_C_sf"/>
</dbReference>
<evidence type="ECO:0000256" key="6">
    <source>
        <dbReference type="ARBA" id="ARBA00023012"/>
    </source>
</evidence>
<keyword evidence="5" id="KW-0067">ATP-binding</keyword>
<dbReference type="AlphaFoldDB" id="A0A133VIC9"/>
<accession>A0A133VIC9</accession>
<feature type="domain" description="PAS" evidence="8">
    <location>
        <begin position="12"/>
        <end position="82"/>
    </location>
</feature>
<dbReference type="Pfam" id="PF13426">
    <property type="entry name" value="PAS_9"/>
    <property type="match status" value="1"/>
</dbReference>
<dbReference type="GO" id="GO:0000155">
    <property type="term" value="F:phosphorelay sensor kinase activity"/>
    <property type="evidence" value="ECO:0007669"/>
    <property type="project" value="InterPro"/>
</dbReference>
<keyword evidence="4" id="KW-0418">Kinase</keyword>
<dbReference type="SMART" id="SM00086">
    <property type="entry name" value="PAC"/>
    <property type="match status" value="1"/>
</dbReference>
<dbReference type="GO" id="GO:0005524">
    <property type="term" value="F:ATP binding"/>
    <property type="evidence" value="ECO:0007669"/>
    <property type="project" value="UniProtKB-KW"/>
</dbReference>
<dbReference type="InterPro" id="IPR000700">
    <property type="entry name" value="PAS-assoc_C"/>
</dbReference>
<dbReference type="InterPro" id="IPR001610">
    <property type="entry name" value="PAC"/>
</dbReference>
<keyword evidence="6" id="KW-0902">Two-component regulatory system</keyword>
<dbReference type="InterPro" id="IPR003594">
    <property type="entry name" value="HATPase_dom"/>
</dbReference>
<evidence type="ECO:0000313" key="11">
    <source>
        <dbReference type="Proteomes" id="UP000070404"/>
    </source>
</evidence>
<evidence type="ECO:0000313" key="10">
    <source>
        <dbReference type="EMBL" id="KXB06189.1"/>
    </source>
</evidence>
<dbReference type="SUPFAM" id="SSF47384">
    <property type="entry name" value="Homodimeric domain of signal transducing histidine kinase"/>
    <property type="match status" value="1"/>
</dbReference>
<dbReference type="PROSITE" id="PS50109">
    <property type="entry name" value="HIS_KIN"/>
    <property type="match status" value="1"/>
</dbReference>
<dbReference type="Gene3D" id="3.30.450.20">
    <property type="entry name" value="PAS domain"/>
    <property type="match status" value="1"/>
</dbReference>
<dbReference type="Proteomes" id="UP000070404">
    <property type="component" value="Unassembled WGS sequence"/>
</dbReference>
<evidence type="ECO:0000259" key="7">
    <source>
        <dbReference type="PROSITE" id="PS50109"/>
    </source>
</evidence>
<dbReference type="PROSITE" id="PS50113">
    <property type="entry name" value="PAC"/>
    <property type="match status" value="1"/>
</dbReference>
<name>A0A133VIC9_9EURY</name>
<dbReference type="Pfam" id="PF02518">
    <property type="entry name" value="HATPase_c"/>
    <property type="match status" value="1"/>
</dbReference>
<dbReference type="InterPro" id="IPR000014">
    <property type="entry name" value="PAS"/>
</dbReference>
<dbReference type="PRINTS" id="PR00344">
    <property type="entry name" value="BCTRLSENSOR"/>
</dbReference>
<dbReference type="EMBL" id="LHYF01000047">
    <property type="protein sequence ID" value="KXB06189.1"/>
    <property type="molecule type" value="Genomic_DNA"/>
</dbReference>
<evidence type="ECO:0000256" key="3">
    <source>
        <dbReference type="ARBA" id="ARBA00022741"/>
    </source>
</evidence>